<dbReference type="InterPro" id="IPR014914">
    <property type="entry name" value="RES_dom"/>
</dbReference>
<proteinExistence type="predicted"/>
<feature type="domain" description="RES" evidence="1">
    <location>
        <begin position="101"/>
        <end position="256"/>
    </location>
</feature>
<name>A0A286H2L2_9PROT</name>
<evidence type="ECO:0000313" key="3">
    <source>
        <dbReference type="Proteomes" id="UP000219621"/>
    </source>
</evidence>
<reference evidence="3" key="1">
    <citation type="submission" date="2017-09" db="EMBL/GenBank/DDBJ databases">
        <authorList>
            <person name="Varghese N."/>
            <person name="Submissions S."/>
        </authorList>
    </citation>
    <scope>NUCLEOTIDE SEQUENCE [LARGE SCALE GENOMIC DNA]</scope>
    <source>
        <strain evidence="3">USBA 140</strain>
    </source>
</reference>
<sequence length="357" mass="39644">MRDGDEDPYGPEARYEAIAADDRTFQDEWLALQLELRERSRFFNSEAEDILGRIFGGLESLQTFQKQPVVVTIPPDDPDAVFWRARLFMTQSEAEDALVDPAGSIGPPPPQKARAGRMNPAGVAVFYGSQDIDVCLAELRPPVGSWIVACQFRPLRPLRLLDLPALEAVYEEGSYFDLDFGTRRERAAFLSTFCTQVARPVLPGEEDLGYLPTQVIAEYLADKLHIDGMFYPSPQAGGDRHNVVLFHRAARVRQQLPAEGEEQTGQIEVLEEGIEAVVRVTRMPPAQVAAEKAEALELLDFPGEAWLSQWPAVAQPEDPRTETIEVVAGSVYVNYVFAVTVGAASTKVSYFDVSDWP</sequence>
<dbReference type="Proteomes" id="UP000219621">
    <property type="component" value="Unassembled WGS sequence"/>
</dbReference>
<dbReference type="AlphaFoldDB" id="A0A286H2L2"/>
<evidence type="ECO:0000259" key="1">
    <source>
        <dbReference type="SMART" id="SM00953"/>
    </source>
</evidence>
<dbReference type="Pfam" id="PF08808">
    <property type="entry name" value="RES"/>
    <property type="match status" value="1"/>
</dbReference>
<dbReference type="SMART" id="SM00953">
    <property type="entry name" value="RES"/>
    <property type="match status" value="1"/>
</dbReference>
<protein>
    <submittedName>
        <fullName evidence="2">RES domain-containing protein</fullName>
    </submittedName>
</protein>
<accession>A0A286H2L2</accession>
<keyword evidence="3" id="KW-1185">Reference proteome</keyword>
<gene>
    <name evidence="2" type="ORF">SAMN05421508_11922</name>
</gene>
<organism evidence="2 3">
    <name type="scientific">Caenispirillum bisanense</name>
    <dbReference type="NCBI Taxonomy" id="414052"/>
    <lineage>
        <taxon>Bacteria</taxon>
        <taxon>Pseudomonadati</taxon>
        <taxon>Pseudomonadota</taxon>
        <taxon>Alphaproteobacteria</taxon>
        <taxon>Rhodospirillales</taxon>
        <taxon>Novispirillaceae</taxon>
        <taxon>Caenispirillum</taxon>
    </lineage>
</organism>
<evidence type="ECO:0000313" key="2">
    <source>
        <dbReference type="EMBL" id="SOE01534.1"/>
    </source>
</evidence>
<dbReference type="EMBL" id="OCNJ01000019">
    <property type="protein sequence ID" value="SOE01534.1"/>
    <property type="molecule type" value="Genomic_DNA"/>
</dbReference>